<feature type="compositionally biased region" description="Polar residues" evidence="6">
    <location>
        <begin position="414"/>
        <end position="425"/>
    </location>
</feature>
<protein>
    <submittedName>
        <fullName evidence="8">Uncharacterized protein</fullName>
    </submittedName>
</protein>
<dbReference type="Gene3D" id="1.20.1530.20">
    <property type="match status" value="1"/>
</dbReference>
<evidence type="ECO:0000256" key="3">
    <source>
        <dbReference type="ARBA" id="ARBA00022692"/>
    </source>
</evidence>
<accession>A0AAD3HEX2</accession>
<feature type="compositionally biased region" description="Polar residues" evidence="6">
    <location>
        <begin position="463"/>
        <end position="496"/>
    </location>
</feature>
<evidence type="ECO:0000256" key="2">
    <source>
        <dbReference type="ARBA" id="ARBA00006528"/>
    </source>
</evidence>
<feature type="region of interest" description="Disordered" evidence="6">
    <location>
        <begin position="450"/>
        <end position="515"/>
    </location>
</feature>
<evidence type="ECO:0000256" key="7">
    <source>
        <dbReference type="SAM" id="Phobius"/>
    </source>
</evidence>
<evidence type="ECO:0000256" key="1">
    <source>
        <dbReference type="ARBA" id="ARBA00004141"/>
    </source>
</evidence>
<dbReference type="InterPro" id="IPR002657">
    <property type="entry name" value="BilAc:Na_symport/Acr3"/>
</dbReference>
<evidence type="ECO:0000256" key="5">
    <source>
        <dbReference type="ARBA" id="ARBA00023136"/>
    </source>
</evidence>
<dbReference type="PANTHER" id="PTHR10361">
    <property type="entry name" value="SODIUM-BILE ACID COTRANSPORTER"/>
    <property type="match status" value="1"/>
</dbReference>
<feature type="region of interest" description="Disordered" evidence="6">
    <location>
        <begin position="317"/>
        <end position="425"/>
    </location>
</feature>
<feature type="transmembrane region" description="Helical" evidence="7">
    <location>
        <begin position="268"/>
        <end position="288"/>
    </location>
</feature>
<dbReference type="InterPro" id="IPR038770">
    <property type="entry name" value="Na+/solute_symporter_sf"/>
</dbReference>
<keyword evidence="4 7" id="KW-1133">Transmembrane helix</keyword>
<evidence type="ECO:0000313" key="9">
    <source>
        <dbReference type="Proteomes" id="UP001054902"/>
    </source>
</evidence>
<feature type="transmembrane region" description="Helical" evidence="7">
    <location>
        <begin position="234"/>
        <end position="256"/>
    </location>
</feature>
<sequence>MAGTVDVRNLKRQLGNRYAILTGIAMQFIIMPLLGFIAVLSLKDQGLTTSMGITLLIVTSSPGGSYSNWWCSLFNADLALSVAMTALSTILSIGLLPANLMLYAHAAYKFDSTKSEDGAEVDVLKSVDFVALFISLSIVIGAIVTGIYASYKTNSKRFHKIANALGSFSGLALIVLSGIFSTTTIGKAEEGATVPKPWEQHWSFYVGVSMPCVAGLFLANLIARFARLEKPEIVTLSVECCYQNVGIATSAVLAMFDDPNDVANAMAVPLLYGLVEMIVLGLYCLVAWKLDWTKAPKDDNFCLVITKTYEIEDIDEEEGDVEMDLPAADKDDQSKAVSTAQTASVSTASRTNNGADEFSLPSPRARIDTGSTSIASSQGQNQEDSPKNQEPKRLEMLAEETQRSRIESDGDLSFRTNNSGVSFGGTSTHSLGRFWSFGSQRTQSEIQRNPLPYQTPCMPRPSTCDSTNRPMTGESSYRPRQSSILYDLGQVSNPDLDTSDAYYDPNRENRGYGDC</sequence>
<dbReference type="EMBL" id="BLLK01000074">
    <property type="protein sequence ID" value="GFH61382.1"/>
    <property type="molecule type" value="Genomic_DNA"/>
</dbReference>
<feature type="transmembrane region" description="Helical" evidence="7">
    <location>
        <begin position="18"/>
        <end position="40"/>
    </location>
</feature>
<comment type="caution">
    <text evidence="8">The sequence shown here is derived from an EMBL/GenBank/DDBJ whole genome shotgun (WGS) entry which is preliminary data.</text>
</comment>
<feature type="transmembrane region" description="Helical" evidence="7">
    <location>
        <begin position="78"/>
        <end position="104"/>
    </location>
</feature>
<dbReference type="Proteomes" id="UP001054902">
    <property type="component" value="Unassembled WGS sequence"/>
</dbReference>
<proteinExistence type="inferred from homology"/>
<feature type="transmembrane region" description="Helical" evidence="7">
    <location>
        <begin position="129"/>
        <end position="149"/>
    </location>
</feature>
<keyword evidence="5 7" id="KW-0472">Membrane</keyword>
<evidence type="ECO:0000256" key="6">
    <source>
        <dbReference type="SAM" id="MobiDB-lite"/>
    </source>
</evidence>
<dbReference type="Pfam" id="PF01758">
    <property type="entry name" value="SBF"/>
    <property type="match status" value="1"/>
</dbReference>
<dbReference type="InterPro" id="IPR004710">
    <property type="entry name" value="Bilac:Na_transpt"/>
</dbReference>
<feature type="compositionally biased region" description="Polar residues" evidence="6">
    <location>
        <begin position="369"/>
        <end position="383"/>
    </location>
</feature>
<organism evidence="8 9">
    <name type="scientific">Chaetoceros tenuissimus</name>
    <dbReference type="NCBI Taxonomy" id="426638"/>
    <lineage>
        <taxon>Eukaryota</taxon>
        <taxon>Sar</taxon>
        <taxon>Stramenopiles</taxon>
        <taxon>Ochrophyta</taxon>
        <taxon>Bacillariophyta</taxon>
        <taxon>Coscinodiscophyceae</taxon>
        <taxon>Chaetocerotophycidae</taxon>
        <taxon>Chaetocerotales</taxon>
        <taxon>Chaetocerotaceae</taxon>
        <taxon>Chaetoceros</taxon>
    </lineage>
</organism>
<evidence type="ECO:0000313" key="8">
    <source>
        <dbReference type="EMBL" id="GFH61382.1"/>
    </source>
</evidence>
<dbReference type="GO" id="GO:0016020">
    <property type="term" value="C:membrane"/>
    <property type="evidence" value="ECO:0007669"/>
    <property type="project" value="UniProtKB-SubCell"/>
</dbReference>
<dbReference type="PANTHER" id="PTHR10361:SF28">
    <property type="entry name" value="P3 PROTEIN-RELATED"/>
    <property type="match status" value="1"/>
</dbReference>
<feature type="compositionally biased region" description="Basic and acidic residues" evidence="6">
    <location>
        <begin position="384"/>
        <end position="408"/>
    </location>
</feature>
<reference evidence="8 9" key="1">
    <citation type="journal article" date="2021" name="Sci. Rep.">
        <title>The genome of the diatom Chaetoceros tenuissimus carries an ancient integrated fragment of an extant virus.</title>
        <authorList>
            <person name="Hongo Y."/>
            <person name="Kimura K."/>
            <person name="Takaki Y."/>
            <person name="Yoshida Y."/>
            <person name="Baba S."/>
            <person name="Kobayashi G."/>
            <person name="Nagasaki K."/>
            <person name="Hano T."/>
            <person name="Tomaru Y."/>
        </authorList>
    </citation>
    <scope>NUCLEOTIDE SEQUENCE [LARGE SCALE GENOMIC DNA]</scope>
    <source>
        <strain evidence="8 9">NIES-3715</strain>
    </source>
</reference>
<keyword evidence="3 7" id="KW-0812">Transmembrane</keyword>
<feature type="transmembrane region" description="Helical" evidence="7">
    <location>
        <begin position="46"/>
        <end position="66"/>
    </location>
</feature>
<evidence type="ECO:0000256" key="4">
    <source>
        <dbReference type="ARBA" id="ARBA00022989"/>
    </source>
</evidence>
<feature type="compositionally biased region" description="Low complexity" evidence="6">
    <location>
        <begin position="336"/>
        <end position="351"/>
    </location>
</feature>
<comment type="subcellular location">
    <subcellularLocation>
        <location evidence="1">Membrane</location>
        <topology evidence="1">Multi-pass membrane protein</topology>
    </subcellularLocation>
</comment>
<name>A0AAD3HEX2_9STRA</name>
<keyword evidence="9" id="KW-1185">Reference proteome</keyword>
<dbReference type="AlphaFoldDB" id="A0AAD3HEX2"/>
<gene>
    <name evidence="8" type="ORF">CTEN210_17858</name>
</gene>
<comment type="similarity">
    <text evidence="2">Belongs to the bile acid:sodium symporter (BASS) (TC 2.A.28) family.</text>
</comment>
<feature type="compositionally biased region" description="Basic and acidic residues" evidence="6">
    <location>
        <begin position="505"/>
        <end position="515"/>
    </location>
</feature>
<feature type="transmembrane region" description="Helical" evidence="7">
    <location>
        <begin position="202"/>
        <end position="222"/>
    </location>
</feature>
<feature type="transmembrane region" description="Helical" evidence="7">
    <location>
        <begin position="161"/>
        <end position="182"/>
    </location>
</feature>